<feature type="transmembrane region" description="Helical" evidence="6">
    <location>
        <begin position="255"/>
        <end position="274"/>
    </location>
</feature>
<dbReference type="GeneID" id="301306475"/>
<keyword evidence="3 6" id="KW-1133">Transmembrane helix</keyword>
<dbReference type="InterPro" id="IPR047817">
    <property type="entry name" value="ABC2_TM_bact-type"/>
</dbReference>
<feature type="transmembrane region" description="Helical" evidence="6">
    <location>
        <begin position="190"/>
        <end position="209"/>
    </location>
</feature>
<dbReference type="InterPro" id="IPR000412">
    <property type="entry name" value="ABC_2_transport"/>
</dbReference>
<keyword evidence="4 6" id="KW-0472">Membrane</keyword>
<keyword evidence="5" id="KW-0046">Antibiotic resistance</keyword>
<dbReference type="PANTHER" id="PTHR43229:SF6">
    <property type="entry name" value="ABC-TYPE MULTIDRUG TRANSPORT SYSTEM, PERMEASE COMPONENT"/>
    <property type="match status" value="1"/>
</dbReference>
<evidence type="ECO:0000256" key="6">
    <source>
        <dbReference type="RuleBase" id="RU361157"/>
    </source>
</evidence>
<feature type="transmembrane region" description="Helical" evidence="6">
    <location>
        <begin position="157"/>
        <end position="178"/>
    </location>
</feature>
<dbReference type="InterPro" id="IPR013525">
    <property type="entry name" value="ABC2_TM"/>
</dbReference>
<dbReference type="InterPro" id="IPR051784">
    <property type="entry name" value="Nod_factor_ABC_transporter"/>
</dbReference>
<dbReference type="GO" id="GO:0043190">
    <property type="term" value="C:ATP-binding cassette (ABC) transporter complex"/>
    <property type="evidence" value="ECO:0007669"/>
    <property type="project" value="InterPro"/>
</dbReference>
<accession>A0A0D0UX34</accession>
<evidence type="ECO:0000256" key="1">
    <source>
        <dbReference type="ARBA" id="ARBA00004141"/>
    </source>
</evidence>
<evidence type="ECO:0000256" key="2">
    <source>
        <dbReference type="ARBA" id="ARBA00022692"/>
    </source>
</evidence>
<dbReference type="RefSeq" id="WP_043966072.1">
    <property type="nucleotide sequence ID" value="NZ_CBDRIS010000008.1"/>
</dbReference>
<dbReference type="EMBL" id="JXSX01000002">
    <property type="protein sequence ID" value="KIR63272.1"/>
    <property type="molecule type" value="Genomic_DNA"/>
</dbReference>
<dbReference type="PROSITE" id="PS51012">
    <property type="entry name" value="ABC_TM2"/>
    <property type="match status" value="1"/>
</dbReference>
<proteinExistence type="inferred from homology"/>
<evidence type="ECO:0000256" key="4">
    <source>
        <dbReference type="ARBA" id="ARBA00023136"/>
    </source>
</evidence>
<keyword evidence="2 6" id="KW-0812">Transmembrane</keyword>
<dbReference type="PIRSF" id="PIRSF006648">
    <property type="entry name" value="DrrB"/>
    <property type="match status" value="1"/>
</dbReference>
<dbReference type="OrthoDB" id="9786643at2"/>
<dbReference type="PANTHER" id="PTHR43229">
    <property type="entry name" value="NODULATION PROTEIN J"/>
    <property type="match status" value="1"/>
</dbReference>
<evidence type="ECO:0000256" key="5">
    <source>
        <dbReference type="ARBA" id="ARBA00023251"/>
    </source>
</evidence>
<comment type="caution">
    <text evidence="8">The sequence shown here is derived from an EMBL/GenBank/DDBJ whole genome shotgun (WGS) entry which is preliminary data.</text>
</comment>
<keyword evidence="6" id="KW-0813">Transport</keyword>
<evidence type="ECO:0000256" key="3">
    <source>
        <dbReference type="ARBA" id="ARBA00022989"/>
    </source>
</evidence>
<dbReference type="Proteomes" id="UP000032254">
    <property type="component" value="Unassembled WGS sequence"/>
</dbReference>
<dbReference type="Pfam" id="PF01061">
    <property type="entry name" value="ABC2_membrane"/>
    <property type="match status" value="1"/>
</dbReference>
<keyword evidence="9" id="KW-1185">Reference proteome</keyword>
<keyword evidence="6" id="KW-1003">Cell membrane</keyword>
<dbReference type="AlphaFoldDB" id="A0A0D0UX34"/>
<evidence type="ECO:0000313" key="8">
    <source>
        <dbReference type="EMBL" id="KIR63272.1"/>
    </source>
</evidence>
<evidence type="ECO:0000313" key="9">
    <source>
        <dbReference type="Proteomes" id="UP000032254"/>
    </source>
</evidence>
<feature type="transmembrane region" description="Helical" evidence="6">
    <location>
        <begin position="75"/>
        <end position="97"/>
    </location>
</feature>
<name>A0A0D0UX34_9ACTN</name>
<comment type="subcellular location">
    <subcellularLocation>
        <location evidence="6">Cell membrane</location>
        <topology evidence="6">Multi-pass membrane protein</topology>
    </subcellularLocation>
    <subcellularLocation>
        <location evidence="1">Membrane</location>
        <topology evidence="1">Multi-pass membrane protein</topology>
    </subcellularLocation>
</comment>
<gene>
    <name evidence="8" type="ORF">TK50_20700</name>
</gene>
<sequence length="282" mass="30415">MTTTTKPAAPATAAAPARRPGAGALALRQGRLEITQFLRSRESVVFTMGFPIIMILIFAAIFSDEIAPGVSYTQYFITGMIATGLMTVSFQNLGIWIPIERDRGVLKRYRGTPMPKWVWFAGKVIMVVAVGVAETALLLAVSVALFDLELPGTAGRWLTFGWVSVLGVTACTLCGIAISSLARTARSGSAVVTPVALVLQFISGVFFVFTNLPTWMQQVAALFPLKWMCQGLRSVFLPDGFGAQEPGGSFELGRVALVLGLWCVIGLVLCLTTFRWTTKRDG</sequence>
<evidence type="ECO:0000259" key="7">
    <source>
        <dbReference type="PROSITE" id="PS51012"/>
    </source>
</evidence>
<organism evidence="8 9">
    <name type="scientific">Micromonospora haikouensis</name>
    <dbReference type="NCBI Taxonomy" id="686309"/>
    <lineage>
        <taxon>Bacteria</taxon>
        <taxon>Bacillati</taxon>
        <taxon>Actinomycetota</taxon>
        <taxon>Actinomycetes</taxon>
        <taxon>Micromonosporales</taxon>
        <taxon>Micromonosporaceae</taxon>
        <taxon>Micromonospora</taxon>
    </lineage>
</organism>
<feature type="transmembrane region" description="Helical" evidence="6">
    <location>
        <begin position="44"/>
        <end position="63"/>
    </location>
</feature>
<protein>
    <recommendedName>
        <fullName evidence="6">Transport permease protein</fullName>
    </recommendedName>
</protein>
<reference evidence="8 9" key="1">
    <citation type="submission" date="2015-01" db="EMBL/GenBank/DDBJ databases">
        <title>Sequencing and annotation of Micromonospora carbonacea strain JXNU-1 genome.</title>
        <authorList>
            <person name="Long Z."/>
            <person name="Huang Y."/>
            <person name="Jiang Y."/>
        </authorList>
    </citation>
    <scope>NUCLEOTIDE SEQUENCE [LARGE SCALE GENOMIC DNA]</scope>
    <source>
        <strain evidence="8 9">JXNU-1</strain>
    </source>
</reference>
<feature type="domain" description="ABC transmembrane type-2" evidence="7">
    <location>
        <begin position="42"/>
        <end position="277"/>
    </location>
</feature>
<comment type="similarity">
    <text evidence="6">Belongs to the ABC-2 integral membrane protein family.</text>
</comment>
<dbReference type="GO" id="GO:0046677">
    <property type="term" value="P:response to antibiotic"/>
    <property type="evidence" value="ECO:0007669"/>
    <property type="project" value="UniProtKB-KW"/>
</dbReference>
<dbReference type="GO" id="GO:0140359">
    <property type="term" value="F:ABC-type transporter activity"/>
    <property type="evidence" value="ECO:0007669"/>
    <property type="project" value="InterPro"/>
</dbReference>
<feature type="transmembrane region" description="Helical" evidence="6">
    <location>
        <begin position="117"/>
        <end position="145"/>
    </location>
</feature>
<dbReference type="PATRIC" id="fig|47853.6.peg.4328"/>